<organism evidence="1 2">
    <name type="scientific">Myodes glareolus</name>
    <name type="common">Bank vole</name>
    <name type="synonym">Clethrionomys glareolus</name>
    <dbReference type="NCBI Taxonomy" id="447135"/>
    <lineage>
        <taxon>Eukaryota</taxon>
        <taxon>Metazoa</taxon>
        <taxon>Chordata</taxon>
        <taxon>Craniata</taxon>
        <taxon>Vertebrata</taxon>
        <taxon>Euteleostomi</taxon>
        <taxon>Mammalia</taxon>
        <taxon>Eutheria</taxon>
        <taxon>Euarchontoglires</taxon>
        <taxon>Glires</taxon>
        <taxon>Rodentia</taxon>
        <taxon>Myomorpha</taxon>
        <taxon>Muroidea</taxon>
        <taxon>Cricetidae</taxon>
        <taxon>Arvicolinae</taxon>
        <taxon>Myodes</taxon>
    </lineage>
</organism>
<dbReference type="EMBL" id="JBBHLL010000131">
    <property type="protein sequence ID" value="KAK7813779.1"/>
    <property type="molecule type" value="Genomic_DNA"/>
</dbReference>
<evidence type="ECO:0000313" key="1">
    <source>
        <dbReference type="EMBL" id="KAK7813779.1"/>
    </source>
</evidence>
<comment type="caution">
    <text evidence="1">The sequence shown here is derived from an EMBL/GenBank/DDBJ whole genome shotgun (WGS) entry which is preliminary data.</text>
</comment>
<proteinExistence type="predicted"/>
<name>A0AAW0IHP8_MYOGA</name>
<gene>
    <name evidence="1" type="ORF">U0070_003688</name>
</gene>
<evidence type="ECO:0000313" key="2">
    <source>
        <dbReference type="Proteomes" id="UP001488838"/>
    </source>
</evidence>
<dbReference type="Proteomes" id="UP001488838">
    <property type="component" value="Unassembled WGS sequence"/>
</dbReference>
<keyword evidence="2" id="KW-1185">Reference proteome</keyword>
<sequence length="30" mass="3565">MVDTFKTVFSSVTRYVSVCQFHFFFNSVKL</sequence>
<protein>
    <submittedName>
        <fullName evidence="1">Uncharacterized protein</fullName>
    </submittedName>
</protein>
<accession>A0AAW0IHP8</accession>
<reference evidence="1 2" key="1">
    <citation type="journal article" date="2023" name="bioRxiv">
        <title>Conserved and derived expression patterns and positive selection on dental genes reveal complex evolutionary context of ever-growing rodent molars.</title>
        <authorList>
            <person name="Calamari Z.T."/>
            <person name="Song A."/>
            <person name="Cohen E."/>
            <person name="Akter M."/>
            <person name="Roy R.D."/>
            <person name="Hallikas O."/>
            <person name="Christensen M.M."/>
            <person name="Li P."/>
            <person name="Marangoni P."/>
            <person name="Jernvall J."/>
            <person name="Klein O.D."/>
        </authorList>
    </citation>
    <scope>NUCLEOTIDE SEQUENCE [LARGE SCALE GENOMIC DNA]</scope>
    <source>
        <strain evidence="1">V071</strain>
    </source>
</reference>
<dbReference type="AlphaFoldDB" id="A0AAW0IHP8"/>